<evidence type="ECO:0000313" key="2">
    <source>
        <dbReference type="EMBL" id="SDL80277.1"/>
    </source>
</evidence>
<dbReference type="PANTHER" id="PTHR42899:SF1">
    <property type="entry name" value="SPERMATOGENESIS-ASSOCIATED PROTEIN 20"/>
    <property type="match status" value="1"/>
</dbReference>
<dbReference type="OrthoDB" id="9762614at2"/>
<proteinExistence type="predicted"/>
<dbReference type="SUPFAM" id="SSF52833">
    <property type="entry name" value="Thioredoxin-like"/>
    <property type="match status" value="1"/>
</dbReference>
<gene>
    <name evidence="2" type="ORF">SAMN04488692_10975</name>
</gene>
<dbReference type="AlphaFoldDB" id="A0A1G9N2C3"/>
<dbReference type="CDD" id="cd02955">
    <property type="entry name" value="SSP411"/>
    <property type="match status" value="1"/>
</dbReference>
<dbReference type="GO" id="GO:0005975">
    <property type="term" value="P:carbohydrate metabolic process"/>
    <property type="evidence" value="ECO:0007669"/>
    <property type="project" value="InterPro"/>
</dbReference>
<sequence>MTIENRLNEEKSPYLRQHAENPVAWQPWDEKAFQLARQQKRPVFLSSGYSTCHWCHVMEEESFSDQEVGEVLNENFIPIKVDREEQPDVDSLYMEVCQAITGRGGWPLTVVMTPDKKPFFARTYLPKSQLIQILEEIGRQWQQNPDSLIERGKKIINSLSDKHKKTQPARISVGEEFKGGEDSPERTELKKLCDGAVSGLRESFDEKFGGFGSAPKFPQPHTLLFLLRYHHITGDESLKKMALKTLDTMAAGGIYDQIGFGFSRYATDRRWLIPHFEKMLYDNALLASAYLEAYQLTGTGSYARTAREILTYLERDLLGEKGGFYTAEDADVEGEEGKYYIWEKEEIIDILGKEKGEKFCSEFAITKSGNFEGKNIPNLLGRGPENIRGRDKIWQEWNEELTRLFQEREKRQRPFRDEKVLTGWNGLALAAFARAGRVLQEEKYLEIARRNLGFIKEYLQENENEVKLYARYCRGESRYQGYARDYAFLIRGIIELYRADQNPEHLKLARALNDELLTEFWDEEQGGLNQTRSDSDDLPLTRKNFQDGALPSANSIAAENWIELSGLIGDFELTDKAVKILEAVYGQLKKHPQSFTALLTAAAGLTADRRLLYLVTEKEGDKMSGLLEGLNRKYLPFTSPMLINDHTREKLAEVNEQAASRQLKEKTEWTAYICEGRTCRPPIADEEELIQRLKS</sequence>
<dbReference type="SUPFAM" id="SSF48208">
    <property type="entry name" value="Six-hairpin glycosidases"/>
    <property type="match status" value="1"/>
</dbReference>
<dbReference type="InterPro" id="IPR024705">
    <property type="entry name" value="Ssp411"/>
</dbReference>
<dbReference type="EMBL" id="FNGO01000009">
    <property type="protein sequence ID" value="SDL80277.1"/>
    <property type="molecule type" value="Genomic_DNA"/>
</dbReference>
<dbReference type="PANTHER" id="PTHR42899">
    <property type="entry name" value="SPERMATOGENESIS-ASSOCIATED PROTEIN 20"/>
    <property type="match status" value="1"/>
</dbReference>
<name>A0A1G9N2C3_9FIRM</name>
<dbReference type="STRING" id="321763.SAMN04488692_10975"/>
<dbReference type="InterPro" id="IPR012341">
    <property type="entry name" value="6hp_glycosidase-like_sf"/>
</dbReference>
<dbReference type="InterPro" id="IPR004879">
    <property type="entry name" value="Ssp411-like_TRX"/>
</dbReference>
<dbReference type="Gene3D" id="3.40.30.10">
    <property type="entry name" value="Glutaredoxin"/>
    <property type="match status" value="1"/>
</dbReference>
<evidence type="ECO:0000259" key="1">
    <source>
        <dbReference type="Pfam" id="PF03190"/>
    </source>
</evidence>
<protein>
    <recommendedName>
        <fullName evidence="1">Spermatogenesis-associated protein 20-like TRX domain-containing protein</fullName>
    </recommendedName>
</protein>
<keyword evidence="3" id="KW-1185">Reference proteome</keyword>
<evidence type="ECO:0000313" key="3">
    <source>
        <dbReference type="Proteomes" id="UP000199476"/>
    </source>
</evidence>
<dbReference type="RefSeq" id="WP_089759856.1">
    <property type="nucleotide sequence ID" value="NZ_FNGO01000009.1"/>
</dbReference>
<organism evidence="2 3">
    <name type="scientific">Halarsenatibacter silvermanii</name>
    <dbReference type="NCBI Taxonomy" id="321763"/>
    <lineage>
        <taxon>Bacteria</taxon>
        <taxon>Bacillati</taxon>
        <taxon>Bacillota</taxon>
        <taxon>Clostridia</taxon>
        <taxon>Halanaerobiales</taxon>
        <taxon>Halarsenatibacteraceae</taxon>
        <taxon>Halarsenatibacter</taxon>
    </lineage>
</organism>
<dbReference type="Pfam" id="PF03190">
    <property type="entry name" value="Thioredox_DsbH"/>
    <property type="match status" value="1"/>
</dbReference>
<feature type="domain" description="Spermatogenesis-associated protein 20-like TRX" evidence="1">
    <location>
        <begin position="4"/>
        <end position="159"/>
    </location>
</feature>
<dbReference type="PIRSF" id="PIRSF006402">
    <property type="entry name" value="UCP006402_thioredoxin"/>
    <property type="match status" value="1"/>
</dbReference>
<reference evidence="2 3" key="1">
    <citation type="submission" date="2016-10" db="EMBL/GenBank/DDBJ databases">
        <authorList>
            <person name="de Groot N.N."/>
        </authorList>
    </citation>
    <scope>NUCLEOTIDE SEQUENCE [LARGE SCALE GENOMIC DNA]</scope>
    <source>
        <strain evidence="2 3">SLAS-1</strain>
    </source>
</reference>
<dbReference type="Gene3D" id="1.50.10.10">
    <property type="match status" value="1"/>
</dbReference>
<dbReference type="Proteomes" id="UP000199476">
    <property type="component" value="Unassembled WGS sequence"/>
</dbReference>
<dbReference type="InterPro" id="IPR036249">
    <property type="entry name" value="Thioredoxin-like_sf"/>
</dbReference>
<dbReference type="InterPro" id="IPR008928">
    <property type="entry name" value="6-hairpin_glycosidase_sf"/>
</dbReference>
<accession>A0A1G9N2C3</accession>